<organism evidence="1 2">
    <name type="scientific">Reticulibacter mediterranei</name>
    <dbReference type="NCBI Taxonomy" id="2778369"/>
    <lineage>
        <taxon>Bacteria</taxon>
        <taxon>Bacillati</taxon>
        <taxon>Chloroflexota</taxon>
        <taxon>Ktedonobacteria</taxon>
        <taxon>Ktedonobacterales</taxon>
        <taxon>Reticulibacteraceae</taxon>
        <taxon>Reticulibacter</taxon>
    </lineage>
</organism>
<sequence>MQLTAECVKQQTTWDLFIKKMPTRIRPFTAQDLVEIGPTFTDREGHIHTVEPEHCLCVGPLGDRWSCSLEDLKQDRYPVSLPDHEGFRWYRERHPRALHALHVTEPFDLDCQDGKPALQCNEDRGGYITWNSQPQPDQDLRVVQGTIFLRTYACYTLFQKLKKAYTPIERGTFSLTFSLLALLPAQER</sequence>
<proteinExistence type="predicted"/>
<dbReference type="Proteomes" id="UP000597444">
    <property type="component" value="Unassembled WGS sequence"/>
</dbReference>
<evidence type="ECO:0000313" key="2">
    <source>
        <dbReference type="Proteomes" id="UP000597444"/>
    </source>
</evidence>
<reference evidence="1" key="1">
    <citation type="submission" date="2020-10" db="EMBL/GenBank/DDBJ databases">
        <title>Taxonomic study of unclassified bacteria belonging to the class Ktedonobacteria.</title>
        <authorList>
            <person name="Yabe S."/>
            <person name="Wang C.M."/>
            <person name="Zheng Y."/>
            <person name="Sakai Y."/>
            <person name="Cavaletti L."/>
            <person name="Monciardini P."/>
            <person name="Donadio S."/>
        </authorList>
    </citation>
    <scope>NUCLEOTIDE SEQUENCE</scope>
    <source>
        <strain evidence="1">ID150040</strain>
    </source>
</reference>
<name>A0A8J3IU34_9CHLR</name>
<dbReference type="AlphaFoldDB" id="A0A8J3IU34"/>
<gene>
    <name evidence="1" type="ORF">KSF_109040</name>
</gene>
<accession>A0A8J3IU34</accession>
<comment type="caution">
    <text evidence="1">The sequence shown here is derived from an EMBL/GenBank/DDBJ whole genome shotgun (WGS) entry which is preliminary data.</text>
</comment>
<protein>
    <submittedName>
        <fullName evidence="1">Uncharacterized protein</fullName>
    </submittedName>
</protein>
<evidence type="ECO:0000313" key="1">
    <source>
        <dbReference type="EMBL" id="GHP00857.1"/>
    </source>
</evidence>
<keyword evidence="2" id="KW-1185">Reference proteome</keyword>
<dbReference type="EMBL" id="BNJK01000003">
    <property type="protein sequence ID" value="GHP00857.1"/>
    <property type="molecule type" value="Genomic_DNA"/>
</dbReference>